<evidence type="ECO:0000313" key="4">
    <source>
        <dbReference type="Proteomes" id="UP000554482"/>
    </source>
</evidence>
<keyword evidence="1" id="KW-0175">Coiled coil</keyword>
<organism evidence="3 4">
    <name type="scientific">Thalictrum thalictroides</name>
    <name type="common">Rue-anemone</name>
    <name type="synonym">Anemone thalictroides</name>
    <dbReference type="NCBI Taxonomy" id="46969"/>
    <lineage>
        <taxon>Eukaryota</taxon>
        <taxon>Viridiplantae</taxon>
        <taxon>Streptophyta</taxon>
        <taxon>Embryophyta</taxon>
        <taxon>Tracheophyta</taxon>
        <taxon>Spermatophyta</taxon>
        <taxon>Magnoliopsida</taxon>
        <taxon>Ranunculales</taxon>
        <taxon>Ranunculaceae</taxon>
        <taxon>Thalictroideae</taxon>
        <taxon>Thalictrum</taxon>
    </lineage>
</organism>
<dbReference type="Proteomes" id="UP000554482">
    <property type="component" value="Unassembled WGS sequence"/>
</dbReference>
<reference evidence="3 4" key="1">
    <citation type="submission" date="2020-06" db="EMBL/GenBank/DDBJ databases">
        <title>Transcriptomic and genomic resources for Thalictrum thalictroides and T. hernandezii: Facilitating candidate gene discovery in an emerging model plant lineage.</title>
        <authorList>
            <person name="Arias T."/>
            <person name="Riano-Pachon D.M."/>
            <person name="Di Stilio V.S."/>
        </authorList>
    </citation>
    <scope>NUCLEOTIDE SEQUENCE [LARGE SCALE GENOMIC DNA]</scope>
    <source>
        <strain evidence="4">cv. WT478/WT964</strain>
        <tissue evidence="3">Leaves</tissue>
    </source>
</reference>
<sequence length="230" mass="25893">MEGNYAKHSTSPVKRHNDMSIQCDTKFQSVTVSPSGEPSVARRDRSHLIRFLDRDFLPKSSKDLEGLEELSEVLKKMKAATVENSQRLAREEGKKEVSPSGEPSNACSDRSDAVRFLDPDFLESINDLEGLEELYEALKKMKAEADETNQRLGILNSSEFSRLTDLLTTAGLENFLANNSITMFISPVSFCSRLLCGYINRMPDEATTKYSLIGWQAEAHLYQQVMDRVT</sequence>
<protein>
    <submittedName>
        <fullName evidence="3">Uncharacterized protein</fullName>
    </submittedName>
</protein>
<proteinExistence type="predicted"/>
<evidence type="ECO:0000313" key="3">
    <source>
        <dbReference type="EMBL" id="KAF5206629.1"/>
    </source>
</evidence>
<evidence type="ECO:0000256" key="2">
    <source>
        <dbReference type="SAM" id="MobiDB-lite"/>
    </source>
</evidence>
<evidence type="ECO:0000256" key="1">
    <source>
        <dbReference type="SAM" id="Coils"/>
    </source>
</evidence>
<feature type="compositionally biased region" description="Basic and acidic residues" evidence="2">
    <location>
        <begin position="88"/>
        <end position="97"/>
    </location>
</feature>
<feature type="coiled-coil region" evidence="1">
    <location>
        <begin position="128"/>
        <end position="158"/>
    </location>
</feature>
<gene>
    <name evidence="3" type="ORF">FRX31_003784</name>
</gene>
<keyword evidence="4" id="KW-1185">Reference proteome</keyword>
<dbReference type="AlphaFoldDB" id="A0A7J6XAI2"/>
<dbReference type="EMBL" id="JABWDY010002485">
    <property type="protein sequence ID" value="KAF5206629.1"/>
    <property type="molecule type" value="Genomic_DNA"/>
</dbReference>
<feature type="region of interest" description="Disordered" evidence="2">
    <location>
        <begin position="81"/>
        <end position="110"/>
    </location>
</feature>
<accession>A0A7J6XAI2</accession>
<comment type="caution">
    <text evidence="3">The sequence shown here is derived from an EMBL/GenBank/DDBJ whole genome shotgun (WGS) entry which is preliminary data.</text>
</comment>
<name>A0A7J6XAI2_THATH</name>